<dbReference type="Pfam" id="PF13238">
    <property type="entry name" value="AAA_18"/>
    <property type="match status" value="1"/>
</dbReference>
<dbReference type="EMBL" id="JAQQBS010001422">
    <property type="protein sequence ID" value="KAK0164668.1"/>
    <property type="molecule type" value="Genomic_DNA"/>
</dbReference>
<evidence type="ECO:0000256" key="2">
    <source>
        <dbReference type="ARBA" id="ARBA00022552"/>
    </source>
</evidence>
<dbReference type="GO" id="GO:0005524">
    <property type="term" value="F:ATP binding"/>
    <property type="evidence" value="ECO:0007669"/>
    <property type="project" value="UniProtKB-KW"/>
</dbReference>
<organism evidence="7 8">
    <name type="scientific">Microctonus aethiopoides</name>
    <dbReference type="NCBI Taxonomy" id="144406"/>
    <lineage>
        <taxon>Eukaryota</taxon>
        <taxon>Metazoa</taxon>
        <taxon>Ecdysozoa</taxon>
        <taxon>Arthropoda</taxon>
        <taxon>Hexapoda</taxon>
        <taxon>Insecta</taxon>
        <taxon>Pterygota</taxon>
        <taxon>Neoptera</taxon>
        <taxon>Endopterygota</taxon>
        <taxon>Hymenoptera</taxon>
        <taxon>Apocrita</taxon>
        <taxon>Ichneumonoidea</taxon>
        <taxon>Braconidae</taxon>
        <taxon>Euphorinae</taxon>
        <taxon>Microctonus</taxon>
    </lineage>
</organism>
<evidence type="ECO:0000313" key="8">
    <source>
        <dbReference type="Proteomes" id="UP001168990"/>
    </source>
</evidence>
<dbReference type="AlphaFoldDB" id="A0AA39F861"/>
<dbReference type="GO" id="GO:0016887">
    <property type="term" value="F:ATP hydrolysis activity"/>
    <property type="evidence" value="ECO:0007669"/>
    <property type="project" value="InterPro"/>
</dbReference>
<reference evidence="7" key="2">
    <citation type="submission" date="2023-03" db="EMBL/GenBank/DDBJ databases">
        <authorList>
            <person name="Inwood S.N."/>
            <person name="Skelly J.G."/>
            <person name="Guhlin J."/>
            <person name="Harrop T.W.R."/>
            <person name="Goldson S.G."/>
            <person name="Dearden P.K."/>
        </authorList>
    </citation>
    <scope>NUCLEOTIDE SEQUENCE</scope>
    <source>
        <strain evidence="7">Irish</strain>
        <tissue evidence="7">Whole body</tissue>
    </source>
</reference>
<dbReference type="PANTHER" id="PTHR12595:SF0">
    <property type="entry name" value="ADENYLATE KINASE ISOENZYME 6"/>
    <property type="match status" value="1"/>
</dbReference>
<evidence type="ECO:0000313" key="7">
    <source>
        <dbReference type="EMBL" id="KAK0164668.1"/>
    </source>
</evidence>
<evidence type="ECO:0008006" key="9">
    <source>
        <dbReference type="Google" id="ProtNLM"/>
    </source>
</evidence>
<evidence type="ECO:0000256" key="4">
    <source>
        <dbReference type="ARBA" id="ARBA00022741"/>
    </source>
</evidence>
<evidence type="ECO:0000256" key="3">
    <source>
        <dbReference type="ARBA" id="ARBA00022679"/>
    </source>
</evidence>
<keyword evidence="2" id="KW-0698">rRNA processing</keyword>
<keyword evidence="4" id="KW-0547">Nucleotide-binding</keyword>
<dbReference type="PANTHER" id="PTHR12595">
    <property type="entry name" value="POS9-ACTIVATING FACTOR FAP7-RELATED"/>
    <property type="match status" value="1"/>
</dbReference>
<evidence type="ECO:0000256" key="1">
    <source>
        <dbReference type="ARBA" id="ARBA00022517"/>
    </source>
</evidence>
<comment type="caution">
    <text evidence="7">The sequence shown here is derived from an EMBL/GenBank/DDBJ whole genome shotgun (WGS) entry which is preliminary data.</text>
</comment>
<protein>
    <recommendedName>
        <fullName evidence="9">Adenylate kinase isoenzyme 6</fullName>
    </recommendedName>
</protein>
<keyword evidence="5" id="KW-0418">Kinase</keyword>
<proteinExistence type="predicted"/>
<name>A0AA39F861_9HYME</name>
<evidence type="ECO:0000256" key="6">
    <source>
        <dbReference type="ARBA" id="ARBA00022840"/>
    </source>
</evidence>
<dbReference type="GO" id="GO:0006364">
    <property type="term" value="P:rRNA processing"/>
    <property type="evidence" value="ECO:0007669"/>
    <property type="project" value="UniProtKB-KW"/>
</dbReference>
<dbReference type="GO" id="GO:0005737">
    <property type="term" value="C:cytoplasm"/>
    <property type="evidence" value="ECO:0007669"/>
    <property type="project" value="TreeGrafter"/>
</dbReference>
<accession>A0AA39F861</accession>
<dbReference type="Proteomes" id="UP001168990">
    <property type="component" value="Unassembled WGS sequence"/>
</dbReference>
<reference evidence="7" key="1">
    <citation type="journal article" date="2023" name="bioRxiv">
        <title>Scaffold-level genome assemblies of two parasitoid biocontrol wasps reveal the parthenogenesis mechanism and an associated novel virus.</title>
        <authorList>
            <person name="Inwood S."/>
            <person name="Skelly J."/>
            <person name="Guhlin J."/>
            <person name="Harrop T."/>
            <person name="Goldson S."/>
            <person name="Dearden P."/>
        </authorList>
    </citation>
    <scope>NUCLEOTIDE SEQUENCE</scope>
    <source>
        <strain evidence="7">Irish</strain>
        <tissue evidence="7">Whole body</tissue>
    </source>
</reference>
<evidence type="ECO:0000256" key="5">
    <source>
        <dbReference type="ARBA" id="ARBA00022777"/>
    </source>
</evidence>
<sequence length="137" mass="15901">MDYVTIGLHRTVTWMNPWQFANNFTNPMRLQSLVPPITELTVGTPGVGKRTMAKQLAEKTNLIWRNVTKLAIENECLEEYNGIYKCSVLDEEELLDCMEEFMNKRGNIVDYHGADFFPKLWFDIVFVLQTNNAVSYD</sequence>
<gene>
    <name evidence="7" type="ORF">PV328_003265</name>
</gene>
<dbReference type="InterPro" id="IPR027417">
    <property type="entry name" value="P-loop_NTPase"/>
</dbReference>
<keyword evidence="1" id="KW-0690">Ribosome biogenesis</keyword>
<dbReference type="Gene3D" id="3.40.50.300">
    <property type="entry name" value="P-loop containing nucleotide triphosphate hydrolases"/>
    <property type="match status" value="1"/>
</dbReference>
<keyword evidence="6" id="KW-0067">ATP-binding</keyword>
<dbReference type="SUPFAM" id="SSF52540">
    <property type="entry name" value="P-loop containing nucleoside triphosphate hydrolases"/>
    <property type="match status" value="1"/>
</dbReference>
<dbReference type="InterPro" id="IPR020618">
    <property type="entry name" value="Adenyl_kinase_AK6"/>
</dbReference>
<dbReference type="GO" id="GO:0005634">
    <property type="term" value="C:nucleus"/>
    <property type="evidence" value="ECO:0007669"/>
    <property type="project" value="TreeGrafter"/>
</dbReference>
<keyword evidence="8" id="KW-1185">Reference proteome</keyword>
<dbReference type="GO" id="GO:0004017">
    <property type="term" value="F:AMP kinase activity"/>
    <property type="evidence" value="ECO:0007669"/>
    <property type="project" value="InterPro"/>
</dbReference>
<keyword evidence="3" id="KW-0808">Transferase</keyword>